<dbReference type="PANTHER" id="PTHR30173">
    <property type="entry name" value="SIGMA 19 FACTOR"/>
    <property type="match status" value="1"/>
</dbReference>
<dbReference type="InterPro" id="IPR007627">
    <property type="entry name" value="RNA_pol_sigma70_r2"/>
</dbReference>
<dbReference type="Proteomes" id="UP001551695">
    <property type="component" value="Unassembled WGS sequence"/>
</dbReference>
<dbReference type="Pfam" id="PF08281">
    <property type="entry name" value="Sigma70_r4_2"/>
    <property type="match status" value="1"/>
</dbReference>
<feature type="region of interest" description="Disordered" evidence="6">
    <location>
        <begin position="221"/>
        <end position="253"/>
    </location>
</feature>
<comment type="similarity">
    <text evidence="1">Belongs to the sigma-70 factor family. ECF subfamily.</text>
</comment>
<dbReference type="Pfam" id="PF04542">
    <property type="entry name" value="Sigma70_r2"/>
    <property type="match status" value="1"/>
</dbReference>
<dbReference type="CDD" id="cd06171">
    <property type="entry name" value="Sigma70_r4"/>
    <property type="match status" value="1"/>
</dbReference>
<sequence>MHTTTTTDVITEPDSAPGQIQRETAAYVAEFQDVRPRLFGIAYRMLGRATDAEDVVQDVWLRWQGTDRAMVRDNIAYLVTITTRVTLNAAGSASARREVPVDSRLPGQVATAEDPSSVIERSVDLEHAVALLLQRLTPTERAVFVLREAFDYPFRDIADRLGISEANARQLARRARTHLAAPRDEPVQRAARDRLLRAFVDATRNGPVARLERLLAEDVTAHSARGRQRESSPGTGIRAVPSRNPRAARSLVL</sequence>
<evidence type="ECO:0000313" key="9">
    <source>
        <dbReference type="EMBL" id="MEV0708200.1"/>
    </source>
</evidence>
<dbReference type="SUPFAM" id="SSF88946">
    <property type="entry name" value="Sigma2 domain of RNA polymerase sigma factors"/>
    <property type="match status" value="1"/>
</dbReference>
<keyword evidence="5" id="KW-0804">Transcription</keyword>
<evidence type="ECO:0000256" key="1">
    <source>
        <dbReference type="ARBA" id="ARBA00010641"/>
    </source>
</evidence>
<dbReference type="InterPro" id="IPR014284">
    <property type="entry name" value="RNA_pol_sigma-70_dom"/>
</dbReference>
<dbReference type="InterPro" id="IPR013324">
    <property type="entry name" value="RNA_pol_sigma_r3/r4-like"/>
</dbReference>
<dbReference type="InterPro" id="IPR013325">
    <property type="entry name" value="RNA_pol_sigma_r2"/>
</dbReference>
<evidence type="ECO:0000256" key="3">
    <source>
        <dbReference type="ARBA" id="ARBA00023082"/>
    </source>
</evidence>
<organism evidence="9 10">
    <name type="scientific">Nocardia aurea</name>
    <dbReference type="NCBI Taxonomy" id="2144174"/>
    <lineage>
        <taxon>Bacteria</taxon>
        <taxon>Bacillati</taxon>
        <taxon>Actinomycetota</taxon>
        <taxon>Actinomycetes</taxon>
        <taxon>Mycobacteriales</taxon>
        <taxon>Nocardiaceae</taxon>
        <taxon>Nocardia</taxon>
    </lineage>
</organism>
<keyword evidence="10" id="KW-1185">Reference proteome</keyword>
<feature type="domain" description="RNA polymerase sigma-70 region 2" evidence="7">
    <location>
        <begin position="32"/>
        <end position="90"/>
    </location>
</feature>
<dbReference type="InterPro" id="IPR013249">
    <property type="entry name" value="RNA_pol_sigma70_r4_t2"/>
</dbReference>
<protein>
    <submittedName>
        <fullName evidence="9">Sigma-70 family RNA polymerase sigma factor</fullName>
    </submittedName>
</protein>
<dbReference type="InterPro" id="IPR036388">
    <property type="entry name" value="WH-like_DNA-bd_sf"/>
</dbReference>
<evidence type="ECO:0000259" key="8">
    <source>
        <dbReference type="Pfam" id="PF08281"/>
    </source>
</evidence>
<name>A0ABV3FSE1_9NOCA</name>
<accession>A0ABV3FSE1</accession>
<keyword evidence="4" id="KW-0238">DNA-binding</keyword>
<evidence type="ECO:0000256" key="4">
    <source>
        <dbReference type="ARBA" id="ARBA00023125"/>
    </source>
</evidence>
<comment type="caution">
    <text evidence="9">The sequence shown here is derived from an EMBL/GenBank/DDBJ whole genome shotgun (WGS) entry which is preliminary data.</text>
</comment>
<reference evidence="9 10" key="1">
    <citation type="submission" date="2024-06" db="EMBL/GenBank/DDBJ databases">
        <title>The Natural Products Discovery Center: Release of the First 8490 Sequenced Strains for Exploring Actinobacteria Biosynthetic Diversity.</title>
        <authorList>
            <person name="Kalkreuter E."/>
            <person name="Kautsar S.A."/>
            <person name="Yang D."/>
            <person name="Bader C.D."/>
            <person name="Teijaro C.N."/>
            <person name="Fluegel L."/>
            <person name="Davis C.M."/>
            <person name="Simpson J.R."/>
            <person name="Lauterbach L."/>
            <person name="Steele A.D."/>
            <person name="Gui C."/>
            <person name="Meng S."/>
            <person name="Li G."/>
            <person name="Viehrig K."/>
            <person name="Ye F."/>
            <person name="Su P."/>
            <person name="Kiefer A.F."/>
            <person name="Nichols A."/>
            <person name="Cepeda A.J."/>
            <person name="Yan W."/>
            <person name="Fan B."/>
            <person name="Jiang Y."/>
            <person name="Adhikari A."/>
            <person name="Zheng C.-J."/>
            <person name="Schuster L."/>
            <person name="Cowan T.M."/>
            <person name="Smanski M.J."/>
            <person name="Chevrette M.G."/>
            <person name="De Carvalho L.P.S."/>
            <person name="Shen B."/>
        </authorList>
    </citation>
    <scope>NUCLEOTIDE SEQUENCE [LARGE SCALE GENOMIC DNA]</scope>
    <source>
        <strain evidence="9 10">NPDC050403</strain>
    </source>
</reference>
<evidence type="ECO:0000256" key="6">
    <source>
        <dbReference type="SAM" id="MobiDB-lite"/>
    </source>
</evidence>
<proteinExistence type="inferred from homology"/>
<dbReference type="RefSeq" id="WP_355091702.1">
    <property type="nucleotide sequence ID" value="NZ_JBEXKW010000149.1"/>
</dbReference>
<keyword evidence="2" id="KW-0805">Transcription regulation</keyword>
<evidence type="ECO:0000256" key="5">
    <source>
        <dbReference type="ARBA" id="ARBA00023163"/>
    </source>
</evidence>
<feature type="domain" description="RNA polymerase sigma factor 70 region 4 type 2" evidence="8">
    <location>
        <begin position="128"/>
        <end position="179"/>
    </location>
</feature>
<evidence type="ECO:0000256" key="2">
    <source>
        <dbReference type="ARBA" id="ARBA00023015"/>
    </source>
</evidence>
<dbReference type="EMBL" id="JBFAKC010000004">
    <property type="protein sequence ID" value="MEV0708200.1"/>
    <property type="molecule type" value="Genomic_DNA"/>
</dbReference>
<dbReference type="PANTHER" id="PTHR30173:SF36">
    <property type="entry name" value="ECF RNA POLYMERASE SIGMA FACTOR SIGJ"/>
    <property type="match status" value="1"/>
</dbReference>
<evidence type="ECO:0000259" key="7">
    <source>
        <dbReference type="Pfam" id="PF04542"/>
    </source>
</evidence>
<dbReference type="Gene3D" id="1.10.1740.10">
    <property type="match status" value="1"/>
</dbReference>
<keyword evidence="3" id="KW-0731">Sigma factor</keyword>
<gene>
    <name evidence="9" type="ORF">AB0I48_11590</name>
</gene>
<dbReference type="NCBIfam" id="TIGR02937">
    <property type="entry name" value="sigma70-ECF"/>
    <property type="match status" value="1"/>
</dbReference>
<dbReference type="Gene3D" id="1.10.10.10">
    <property type="entry name" value="Winged helix-like DNA-binding domain superfamily/Winged helix DNA-binding domain"/>
    <property type="match status" value="1"/>
</dbReference>
<dbReference type="SUPFAM" id="SSF88659">
    <property type="entry name" value="Sigma3 and sigma4 domains of RNA polymerase sigma factors"/>
    <property type="match status" value="1"/>
</dbReference>
<evidence type="ECO:0000313" key="10">
    <source>
        <dbReference type="Proteomes" id="UP001551695"/>
    </source>
</evidence>
<dbReference type="InterPro" id="IPR052704">
    <property type="entry name" value="ECF_Sigma-70_Domain"/>
</dbReference>